<feature type="region of interest" description="Disordered" evidence="5">
    <location>
        <begin position="21"/>
        <end position="53"/>
    </location>
</feature>
<keyword evidence="8" id="KW-1185">Reference proteome</keyword>
<keyword evidence="3" id="KW-0998">Cell outer membrane</keyword>
<dbReference type="PANTHER" id="PTHR30329">
    <property type="entry name" value="STATOR ELEMENT OF FLAGELLAR MOTOR COMPLEX"/>
    <property type="match status" value="1"/>
</dbReference>
<feature type="region of interest" description="Disordered" evidence="5">
    <location>
        <begin position="158"/>
        <end position="211"/>
    </location>
</feature>
<comment type="caution">
    <text evidence="7">The sequence shown here is derived from an EMBL/GenBank/DDBJ whole genome shotgun (WGS) entry which is preliminary data.</text>
</comment>
<reference evidence="7 8" key="1">
    <citation type="submission" date="2024-09" db="EMBL/GenBank/DDBJ databases">
        <authorList>
            <person name="Sun Q."/>
            <person name="Mori K."/>
        </authorList>
    </citation>
    <scope>NUCLEOTIDE SEQUENCE [LARGE SCALE GENOMIC DNA]</scope>
    <source>
        <strain evidence="7 8">CICC 11035S</strain>
    </source>
</reference>
<name>A0ABV6SBN2_9SPHN</name>
<dbReference type="RefSeq" id="WP_267218457.1">
    <property type="nucleotide sequence ID" value="NZ_JAPCWC010000001.1"/>
</dbReference>
<dbReference type="InterPro" id="IPR050330">
    <property type="entry name" value="Bact_OuterMem_StrucFunc"/>
</dbReference>
<organism evidence="7 8">
    <name type="scientific">Novosphingobium clariflavum</name>
    <dbReference type="NCBI Taxonomy" id="2029884"/>
    <lineage>
        <taxon>Bacteria</taxon>
        <taxon>Pseudomonadati</taxon>
        <taxon>Pseudomonadota</taxon>
        <taxon>Alphaproteobacteria</taxon>
        <taxon>Sphingomonadales</taxon>
        <taxon>Sphingomonadaceae</taxon>
        <taxon>Novosphingobium</taxon>
    </lineage>
</organism>
<comment type="subcellular location">
    <subcellularLocation>
        <location evidence="1">Cell outer membrane</location>
    </subcellularLocation>
</comment>
<sequence>MKNAPIIAGSLLVAVLAGCQQGPGKGEAGGSPAAQDSIMDDGDASEAAVDEPKKSIIRPEIDTAPPPAPMIEAVDLTVPYPARGSSPDAAGRALLDGLLDEPVVKAGGKVTIWGHSDSRGSDAENLAASRRRAEAARSYLESKGIARSRITVVALGEARPIAPNRKLDGSDDPDGRARNRRVEIRVDIPVAGPDPAGGPAPAASSRAPGGT</sequence>
<dbReference type="PROSITE" id="PS51257">
    <property type="entry name" value="PROKAR_LIPOPROTEIN"/>
    <property type="match status" value="1"/>
</dbReference>
<dbReference type="EMBL" id="JBHLTM010000075">
    <property type="protein sequence ID" value="MFC0686651.1"/>
    <property type="molecule type" value="Genomic_DNA"/>
</dbReference>
<feature type="compositionally biased region" description="Basic and acidic residues" evidence="5">
    <location>
        <begin position="165"/>
        <end position="186"/>
    </location>
</feature>
<dbReference type="InterPro" id="IPR006664">
    <property type="entry name" value="OMP_bac"/>
</dbReference>
<evidence type="ECO:0000256" key="3">
    <source>
        <dbReference type="ARBA" id="ARBA00023237"/>
    </source>
</evidence>
<proteinExistence type="predicted"/>
<feature type="compositionally biased region" description="Low complexity" evidence="5">
    <location>
        <begin position="189"/>
        <end position="211"/>
    </location>
</feature>
<evidence type="ECO:0000256" key="5">
    <source>
        <dbReference type="SAM" id="MobiDB-lite"/>
    </source>
</evidence>
<dbReference type="Proteomes" id="UP001589858">
    <property type="component" value="Unassembled WGS sequence"/>
</dbReference>
<dbReference type="Pfam" id="PF00691">
    <property type="entry name" value="OmpA"/>
    <property type="match status" value="1"/>
</dbReference>
<dbReference type="CDD" id="cd07185">
    <property type="entry name" value="OmpA_C-like"/>
    <property type="match status" value="1"/>
</dbReference>
<dbReference type="PRINTS" id="PR01021">
    <property type="entry name" value="OMPADOMAIN"/>
</dbReference>
<evidence type="ECO:0000256" key="2">
    <source>
        <dbReference type="ARBA" id="ARBA00023136"/>
    </source>
</evidence>
<dbReference type="PROSITE" id="PS51123">
    <property type="entry name" value="OMPA_2"/>
    <property type="match status" value="1"/>
</dbReference>
<dbReference type="PANTHER" id="PTHR30329:SF21">
    <property type="entry name" value="LIPOPROTEIN YIAD-RELATED"/>
    <property type="match status" value="1"/>
</dbReference>
<evidence type="ECO:0000313" key="8">
    <source>
        <dbReference type="Proteomes" id="UP001589858"/>
    </source>
</evidence>
<dbReference type="Gene3D" id="3.30.1330.60">
    <property type="entry name" value="OmpA-like domain"/>
    <property type="match status" value="1"/>
</dbReference>
<gene>
    <name evidence="7" type="ORF">ACFFF8_18860</name>
</gene>
<feature type="domain" description="OmpA-like" evidence="6">
    <location>
        <begin position="67"/>
        <end position="190"/>
    </location>
</feature>
<evidence type="ECO:0000256" key="1">
    <source>
        <dbReference type="ARBA" id="ARBA00004442"/>
    </source>
</evidence>
<evidence type="ECO:0000259" key="6">
    <source>
        <dbReference type="PROSITE" id="PS51123"/>
    </source>
</evidence>
<dbReference type="InterPro" id="IPR036737">
    <property type="entry name" value="OmpA-like_sf"/>
</dbReference>
<keyword evidence="2 4" id="KW-0472">Membrane</keyword>
<evidence type="ECO:0000313" key="7">
    <source>
        <dbReference type="EMBL" id="MFC0686651.1"/>
    </source>
</evidence>
<evidence type="ECO:0000256" key="4">
    <source>
        <dbReference type="PROSITE-ProRule" id="PRU00473"/>
    </source>
</evidence>
<dbReference type="SUPFAM" id="SSF103088">
    <property type="entry name" value="OmpA-like"/>
    <property type="match status" value="1"/>
</dbReference>
<dbReference type="InterPro" id="IPR006665">
    <property type="entry name" value="OmpA-like"/>
</dbReference>
<protein>
    <submittedName>
        <fullName evidence="7">OmpA family protein</fullName>
    </submittedName>
</protein>
<accession>A0ABV6SBN2</accession>